<dbReference type="GO" id="GO:0016020">
    <property type="term" value="C:membrane"/>
    <property type="evidence" value="ECO:0007669"/>
    <property type="project" value="InterPro"/>
</dbReference>
<dbReference type="OrthoDB" id="2135943at2"/>
<accession>A0A0R2LR77</accession>
<evidence type="ECO:0000313" key="3">
    <source>
        <dbReference type="EMBL" id="KRO04148.1"/>
    </source>
</evidence>
<gene>
    <name evidence="3" type="ORF">IV54_GL001670</name>
</gene>
<feature type="domain" description="Regulatory protein YycH-like" evidence="2">
    <location>
        <begin position="39"/>
        <end position="263"/>
    </location>
</feature>
<dbReference type="Gene3D" id="2.40.128.690">
    <property type="entry name" value="YycH protein, domain 3-like"/>
    <property type="match status" value="1"/>
</dbReference>
<evidence type="ECO:0000256" key="1">
    <source>
        <dbReference type="SAM" id="Phobius"/>
    </source>
</evidence>
<dbReference type="EMBL" id="JQCA01000043">
    <property type="protein sequence ID" value="KRO04148.1"/>
    <property type="molecule type" value="Genomic_DNA"/>
</dbReference>
<evidence type="ECO:0000259" key="2">
    <source>
        <dbReference type="Pfam" id="PF09648"/>
    </source>
</evidence>
<dbReference type="Proteomes" id="UP000051906">
    <property type="component" value="Unassembled WGS sequence"/>
</dbReference>
<dbReference type="STRING" id="616990.IV54_GL001670"/>
<keyword evidence="4" id="KW-1185">Reference proteome</keyword>
<name>A0A0R2LR77_9LACO</name>
<keyword evidence="1" id="KW-0812">Transmembrane</keyword>
<keyword evidence="1" id="KW-0472">Membrane</keyword>
<evidence type="ECO:0000313" key="4">
    <source>
        <dbReference type="Proteomes" id="UP000051906"/>
    </source>
</evidence>
<feature type="transmembrane region" description="Helical" evidence="1">
    <location>
        <begin position="7"/>
        <end position="25"/>
    </location>
</feature>
<dbReference type="Pfam" id="PF09648">
    <property type="entry name" value="YycI"/>
    <property type="match status" value="1"/>
</dbReference>
<organism evidence="3 4">
    <name type="scientific">Levilactobacillus paucivorans</name>
    <dbReference type="NCBI Taxonomy" id="616990"/>
    <lineage>
        <taxon>Bacteria</taxon>
        <taxon>Bacillati</taxon>
        <taxon>Bacillota</taxon>
        <taxon>Bacilli</taxon>
        <taxon>Lactobacillales</taxon>
        <taxon>Lactobacillaceae</taxon>
        <taxon>Levilactobacillus</taxon>
    </lineage>
</organism>
<protein>
    <recommendedName>
        <fullName evidence="2">Regulatory protein YycH-like domain-containing protein</fullName>
    </recommendedName>
</protein>
<dbReference type="PATRIC" id="fig|616990.3.peg.1767"/>
<reference evidence="3 4" key="1">
    <citation type="journal article" date="2015" name="Genome Announc.">
        <title>Expanding the biotechnology potential of lactobacilli through comparative genomics of 213 strains and associated genera.</title>
        <authorList>
            <person name="Sun Z."/>
            <person name="Harris H.M."/>
            <person name="McCann A."/>
            <person name="Guo C."/>
            <person name="Argimon S."/>
            <person name="Zhang W."/>
            <person name="Yang X."/>
            <person name="Jeffery I.B."/>
            <person name="Cooney J.C."/>
            <person name="Kagawa T.F."/>
            <person name="Liu W."/>
            <person name="Song Y."/>
            <person name="Salvetti E."/>
            <person name="Wrobel A."/>
            <person name="Rasinkangas P."/>
            <person name="Parkhill J."/>
            <person name="Rea M.C."/>
            <person name="O'Sullivan O."/>
            <person name="Ritari J."/>
            <person name="Douillard F.P."/>
            <person name="Paul Ross R."/>
            <person name="Yang R."/>
            <person name="Briner A.E."/>
            <person name="Felis G.E."/>
            <person name="de Vos W.M."/>
            <person name="Barrangou R."/>
            <person name="Klaenhammer T.R."/>
            <person name="Caufield P.W."/>
            <person name="Cui Y."/>
            <person name="Zhang H."/>
            <person name="O'Toole P.W."/>
        </authorList>
    </citation>
    <scope>NUCLEOTIDE SEQUENCE [LARGE SCALE GENOMIC DNA]</scope>
    <source>
        <strain evidence="3 4">DSM 22467</strain>
    </source>
</reference>
<dbReference type="RefSeq" id="WP_057878198.1">
    <property type="nucleotide sequence ID" value="NZ_JQCA01000043.1"/>
</dbReference>
<dbReference type="InterPro" id="IPR018604">
    <property type="entry name" value="YycI-like"/>
</dbReference>
<sequence>MDFRRIEWLFLVAFIAIDIFLFAAFQRDTTGQTETASSRSVDSDTTIVKEMRADDIKFSTPSKKSGEGYYISTSNNDSVKSSLTSLTDQTVRYQSDGTFTSTFKAAINGVDTKHPDQVLDEVVHNGSLILNGDQYKYNAQLSSHNTIVYTQRVTGGQIYSKFGEIRFSLTNTGSVTGYSQGYLPGAKTLREKTDTISERKALIWLYQYNQIANNSKIVWTKLAYTRYFNLKNSSVYIPTWIIAYKADSGNNAGVLQLKRVNAFTGAILNSDSSVKSVSGTGTATTSE</sequence>
<comment type="caution">
    <text evidence="3">The sequence shown here is derived from an EMBL/GenBank/DDBJ whole genome shotgun (WGS) entry which is preliminary data.</text>
</comment>
<keyword evidence="1" id="KW-1133">Transmembrane helix</keyword>
<dbReference type="AlphaFoldDB" id="A0A0R2LR77"/>
<proteinExistence type="predicted"/>